<gene>
    <name evidence="1" type="ORF">AMQ84_13695</name>
</gene>
<accession>A0A132U082</accession>
<name>A0A132U082_9BACL</name>
<keyword evidence="2" id="KW-1185">Reference proteome</keyword>
<reference evidence="1 2" key="1">
    <citation type="submission" date="2015-08" db="EMBL/GenBank/DDBJ databases">
        <title>Genomes of Paenibacillus riograndensis.</title>
        <authorList>
            <person name="Sant'Anna F.H."/>
            <person name="Souza R."/>
            <person name="Ambrosini A."/>
            <person name="Bach E."/>
            <person name="Fernandes G."/>
            <person name="Balsanelli E."/>
            <person name="Baura V.A."/>
            <person name="Pedrosa F.O."/>
            <person name="Souza E.M."/>
            <person name="Passaglia L."/>
        </authorList>
    </citation>
    <scope>NUCLEOTIDE SEQUENCE [LARGE SCALE GENOMIC DNA]</scope>
    <source>
        <strain evidence="1 2">CAS34</strain>
    </source>
</reference>
<dbReference type="AlphaFoldDB" id="A0A132U082"/>
<dbReference type="Pfam" id="PF11213">
    <property type="entry name" value="DUF3006"/>
    <property type="match status" value="1"/>
</dbReference>
<keyword evidence="1" id="KW-0418">Kinase</keyword>
<organism evidence="1 2">
    <name type="scientific">Paenibacillus riograndensis</name>
    <dbReference type="NCBI Taxonomy" id="483937"/>
    <lineage>
        <taxon>Bacteria</taxon>
        <taxon>Bacillati</taxon>
        <taxon>Bacillota</taxon>
        <taxon>Bacilli</taxon>
        <taxon>Bacillales</taxon>
        <taxon>Paenibacillaceae</taxon>
        <taxon>Paenibacillus</taxon>
        <taxon>Paenibacillus sonchi group</taxon>
    </lineage>
</organism>
<dbReference type="Proteomes" id="UP000070475">
    <property type="component" value="Unassembled WGS sequence"/>
</dbReference>
<dbReference type="RefSeq" id="WP_060860808.1">
    <property type="nucleotide sequence ID" value="NZ_LIRB01000128.1"/>
</dbReference>
<dbReference type="PATRIC" id="fig|483937.3.peg.2349"/>
<protein>
    <submittedName>
        <fullName evidence="1">Pyruvate kinase</fullName>
    </submittedName>
</protein>
<evidence type="ECO:0000313" key="1">
    <source>
        <dbReference type="EMBL" id="KWX77019.1"/>
    </source>
</evidence>
<keyword evidence="1" id="KW-0670">Pyruvate</keyword>
<dbReference type="InterPro" id="IPR021377">
    <property type="entry name" value="DUF3006"/>
</dbReference>
<keyword evidence="1" id="KW-0808">Transferase</keyword>
<proteinExistence type="predicted"/>
<sequence>MRKGIVDRFEGKYAVIEFDGKTEDVQKSELPAEAKSGDTLIFEDGNVIIDKEDTASRKKEIEDLVEELFED</sequence>
<dbReference type="EMBL" id="LIRB01000128">
    <property type="protein sequence ID" value="KWX77019.1"/>
    <property type="molecule type" value="Genomic_DNA"/>
</dbReference>
<evidence type="ECO:0000313" key="2">
    <source>
        <dbReference type="Proteomes" id="UP000070475"/>
    </source>
</evidence>
<comment type="caution">
    <text evidence="1">The sequence shown here is derived from an EMBL/GenBank/DDBJ whole genome shotgun (WGS) entry which is preliminary data.</text>
</comment>
<dbReference type="GO" id="GO:0016301">
    <property type="term" value="F:kinase activity"/>
    <property type="evidence" value="ECO:0007669"/>
    <property type="project" value="UniProtKB-KW"/>
</dbReference>
<dbReference type="OrthoDB" id="164847at2"/>